<protein>
    <submittedName>
        <fullName evidence="1">Uncharacterized protein</fullName>
    </submittedName>
</protein>
<sequence>MSGLVMQFLFIVGIYVICFPFFFFYFLGSQVTGFATVMCKYLHVSVFYDLSSSLCFLSKEDVEFTTKIALIAATTHNSYSYNKHRPITTPEPSPIIASVVIPDLVFEPPPQTSIQVTTTTKISSPIHTEIVWL</sequence>
<organism evidence="1 2">
    <name type="scientific">Smallanthus sonchifolius</name>
    <dbReference type="NCBI Taxonomy" id="185202"/>
    <lineage>
        <taxon>Eukaryota</taxon>
        <taxon>Viridiplantae</taxon>
        <taxon>Streptophyta</taxon>
        <taxon>Embryophyta</taxon>
        <taxon>Tracheophyta</taxon>
        <taxon>Spermatophyta</taxon>
        <taxon>Magnoliopsida</taxon>
        <taxon>eudicotyledons</taxon>
        <taxon>Gunneridae</taxon>
        <taxon>Pentapetalae</taxon>
        <taxon>asterids</taxon>
        <taxon>campanulids</taxon>
        <taxon>Asterales</taxon>
        <taxon>Asteraceae</taxon>
        <taxon>Asteroideae</taxon>
        <taxon>Heliantheae alliance</taxon>
        <taxon>Millerieae</taxon>
        <taxon>Smallanthus</taxon>
    </lineage>
</organism>
<reference evidence="1 2" key="2">
    <citation type="journal article" date="2022" name="Mol. Ecol. Resour.">
        <title>The genomes of chicory, endive, great burdock and yacon provide insights into Asteraceae paleo-polyploidization history and plant inulin production.</title>
        <authorList>
            <person name="Fan W."/>
            <person name="Wang S."/>
            <person name="Wang H."/>
            <person name="Wang A."/>
            <person name="Jiang F."/>
            <person name="Liu H."/>
            <person name="Zhao H."/>
            <person name="Xu D."/>
            <person name="Zhang Y."/>
        </authorList>
    </citation>
    <scope>NUCLEOTIDE SEQUENCE [LARGE SCALE GENOMIC DNA]</scope>
    <source>
        <strain evidence="2">cv. Yunnan</strain>
        <tissue evidence="1">Leaves</tissue>
    </source>
</reference>
<gene>
    <name evidence="1" type="ORF">L1987_76590</name>
</gene>
<proteinExistence type="predicted"/>
<dbReference type="EMBL" id="CM042043">
    <property type="protein sequence ID" value="KAI3693642.1"/>
    <property type="molecule type" value="Genomic_DNA"/>
</dbReference>
<name>A0ACB8Z7V5_9ASTR</name>
<accession>A0ACB8Z7V5</accession>
<keyword evidence="2" id="KW-1185">Reference proteome</keyword>
<dbReference type="Proteomes" id="UP001056120">
    <property type="component" value="Linkage Group LG26"/>
</dbReference>
<evidence type="ECO:0000313" key="2">
    <source>
        <dbReference type="Proteomes" id="UP001056120"/>
    </source>
</evidence>
<evidence type="ECO:0000313" key="1">
    <source>
        <dbReference type="EMBL" id="KAI3693642.1"/>
    </source>
</evidence>
<comment type="caution">
    <text evidence="1">The sequence shown here is derived from an EMBL/GenBank/DDBJ whole genome shotgun (WGS) entry which is preliminary data.</text>
</comment>
<reference evidence="2" key="1">
    <citation type="journal article" date="2022" name="Mol. Ecol. Resour.">
        <title>The genomes of chicory, endive, great burdock and yacon provide insights into Asteraceae palaeo-polyploidization history and plant inulin production.</title>
        <authorList>
            <person name="Fan W."/>
            <person name="Wang S."/>
            <person name="Wang H."/>
            <person name="Wang A."/>
            <person name="Jiang F."/>
            <person name="Liu H."/>
            <person name="Zhao H."/>
            <person name="Xu D."/>
            <person name="Zhang Y."/>
        </authorList>
    </citation>
    <scope>NUCLEOTIDE SEQUENCE [LARGE SCALE GENOMIC DNA]</scope>
    <source>
        <strain evidence="2">cv. Yunnan</strain>
    </source>
</reference>